<protein>
    <submittedName>
        <fullName evidence="3">GTP pyrophosphokinase</fullName>
    </submittedName>
</protein>
<dbReference type="InterPro" id="IPR043519">
    <property type="entry name" value="NT_sf"/>
</dbReference>
<dbReference type="GO" id="GO:0015969">
    <property type="term" value="P:guanosine tetraphosphate metabolic process"/>
    <property type="evidence" value="ECO:0007669"/>
    <property type="project" value="InterPro"/>
</dbReference>
<evidence type="ECO:0000256" key="1">
    <source>
        <dbReference type="SAM" id="MobiDB-lite"/>
    </source>
</evidence>
<keyword evidence="3" id="KW-0614">Plasmid</keyword>
<evidence type="ECO:0000259" key="2">
    <source>
        <dbReference type="SMART" id="SM00954"/>
    </source>
</evidence>
<dbReference type="EMBL" id="KC542384">
    <property type="protein sequence ID" value="AGL12897.1"/>
    <property type="molecule type" value="Genomic_DNA"/>
</dbReference>
<dbReference type="InterPro" id="IPR007685">
    <property type="entry name" value="RelA_SpoT"/>
</dbReference>
<proteinExistence type="predicted"/>
<dbReference type="SUPFAM" id="SSF81301">
    <property type="entry name" value="Nucleotidyltransferase"/>
    <property type="match status" value="1"/>
</dbReference>
<feature type="compositionally biased region" description="Polar residues" evidence="1">
    <location>
        <begin position="376"/>
        <end position="389"/>
    </location>
</feature>
<dbReference type="RefSeq" id="WP_031942572.1">
    <property type="nucleotide sequence ID" value="NC_025023.1"/>
</dbReference>
<feature type="region of interest" description="Disordered" evidence="1">
    <location>
        <begin position="349"/>
        <end position="389"/>
    </location>
</feature>
<keyword evidence="3" id="KW-0418">Kinase</keyword>
<sequence length="389" mass="44794">MGMEAKKSEDEFLSRIDITKERWNKLGDSRKLIIEIYNDYKSKLDDFNNVAVSLSGFIQKINGVHSVRWRIKSPEHLIAKICRKKEKGVEKYNDIDVSNYRDKITDIIGVRALHLIKSEFIDIHASIMETWDIGELPVAYVRKGDQQDLRDLYEKLGLSVEDHEDGYRSIHYIILTSFTKKPIKCELQVRTIFEEGWSEIDHKLRYPEFISDPLVVEFINIFNRLSGAADEMGTFVHKLANGIENLRAEKSQKDAEAATHFSALEEKIVELEKAYAQNGSLKAELSQLRGLIKNTKHYEDSYLSLRNHERDLERMKVMQRNAEAEVLAKQKFIDVDAMRRYGFSAESYSKAASLSEKSVQEARDRMRLKGHGLAASSANDKNSQGNKKK</sequence>
<organism evidence="3">
    <name type="scientific">Paracoccus marcusii</name>
    <dbReference type="NCBI Taxonomy" id="59779"/>
    <lineage>
        <taxon>Bacteria</taxon>
        <taxon>Pseudomonadati</taxon>
        <taxon>Pseudomonadota</taxon>
        <taxon>Alphaproteobacteria</taxon>
        <taxon>Rhodobacterales</taxon>
        <taxon>Paracoccaceae</taxon>
        <taxon>Paracoccus</taxon>
    </lineage>
</organism>
<evidence type="ECO:0000313" key="3">
    <source>
        <dbReference type="EMBL" id="AGL12897.1"/>
    </source>
</evidence>
<dbReference type="PANTHER" id="PTHR41773">
    <property type="entry name" value="GTP PYROPHOSPHATASE-RELATED"/>
    <property type="match status" value="1"/>
</dbReference>
<feature type="compositionally biased region" description="Basic and acidic residues" evidence="1">
    <location>
        <begin position="358"/>
        <end position="367"/>
    </location>
</feature>
<feature type="domain" description="RelA/SpoT" evidence="2">
    <location>
        <begin position="69"/>
        <end position="212"/>
    </location>
</feature>
<geneLocation type="plasmid" evidence="3">
    <name>pMARC1</name>
</geneLocation>
<dbReference type="CDD" id="cd05399">
    <property type="entry name" value="NT_Rel-Spo_like"/>
    <property type="match status" value="1"/>
</dbReference>
<dbReference type="GO" id="GO:0016301">
    <property type="term" value="F:kinase activity"/>
    <property type="evidence" value="ECO:0007669"/>
    <property type="project" value="UniProtKB-KW"/>
</dbReference>
<dbReference type="Pfam" id="PF04607">
    <property type="entry name" value="RelA_SpoT"/>
    <property type="match status" value="1"/>
</dbReference>
<dbReference type="PANTHER" id="PTHR41773:SF1">
    <property type="entry name" value="RELA_SPOT DOMAIN-CONTAINING PROTEIN"/>
    <property type="match status" value="1"/>
</dbReference>
<dbReference type="AlphaFoldDB" id="R4LDD5"/>
<accession>R4LDD5</accession>
<dbReference type="Gene3D" id="3.30.460.10">
    <property type="entry name" value="Beta Polymerase, domain 2"/>
    <property type="match status" value="1"/>
</dbReference>
<keyword evidence="3" id="KW-0808">Transferase</keyword>
<dbReference type="SMART" id="SM00954">
    <property type="entry name" value="RelA_SpoT"/>
    <property type="match status" value="1"/>
</dbReference>
<reference evidence="3" key="1">
    <citation type="journal article" date="2013" name="PLoS ONE">
        <title>Plasmids of Carotenoid-Producing Paracoccus spp. (Alphaproteobacteria) - Structure, Diversity and Evolution.</title>
        <authorList>
            <person name="Maj A."/>
            <person name="Dziewit L."/>
            <person name="Czarnecki J."/>
            <person name="Wlodarczyk M."/>
            <person name="Baj J."/>
            <person name="Skrzypczyk G."/>
            <person name="Giersz D."/>
            <person name="Bartosik D."/>
        </authorList>
    </citation>
    <scope>NUCLEOTIDE SEQUENCE</scope>
    <source>
        <strain evidence="3">DSM 11574</strain>
        <plasmid evidence="3">pMARC1</plasmid>
    </source>
</reference>
<name>R4LDD5_9RHOB</name>